<protein>
    <submittedName>
        <fullName evidence="4">Uncharacterized protein LOC106457322</fullName>
    </submittedName>
</protein>
<dbReference type="PROSITE" id="PS51352">
    <property type="entry name" value="THIOREDOXIN_2"/>
    <property type="match status" value="4"/>
</dbReference>
<dbReference type="PANTHER" id="PTHR19991">
    <property type="entry name" value="L 2 01289"/>
    <property type="match status" value="1"/>
</dbReference>
<evidence type="ECO:0000256" key="1">
    <source>
        <dbReference type="SAM" id="Phobius"/>
    </source>
</evidence>
<keyword evidence="1" id="KW-0472">Membrane</keyword>
<feature type="domain" description="Thioredoxin" evidence="2">
    <location>
        <begin position="1509"/>
        <end position="1636"/>
    </location>
</feature>
<evidence type="ECO:0000313" key="3">
    <source>
        <dbReference type="Proteomes" id="UP000694941"/>
    </source>
</evidence>
<name>A0ABM1S5J4_LIMPO</name>
<dbReference type="Proteomes" id="UP000694941">
    <property type="component" value="Unplaced"/>
</dbReference>
<dbReference type="Pfam" id="PF00085">
    <property type="entry name" value="Thioredoxin"/>
    <property type="match status" value="2"/>
</dbReference>
<dbReference type="InterPro" id="IPR013766">
    <property type="entry name" value="Thioredoxin_domain"/>
</dbReference>
<feature type="transmembrane region" description="Helical" evidence="1">
    <location>
        <begin position="1964"/>
        <end position="1987"/>
    </location>
</feature>
<dbReference type="CDD" id="cd02961">
    <property type="entry name" value="PDI_a_family"/>
    <property type="match status" value="7"/>
</dbReference>
<proteinExistence type="predicted"/>
<dbReference type="Gene3D" id="3.40.30.10">
    <property type="entry name" value="Glutaredoxin"/>
    <property type="match status" value="18"/>
</dbReference>
<gene>
    <name evidence="4" type="primary">LOC106457322</name>
</gene>
<keyword evidence="1" id="KW-1133">Transmembrane helix</keyword>
<feature type="domain" description="Thioredoxin" evidence="2">
    <location>
        <begin position="203"/>
        <end position="337"/>
    </location>
</feature>
<reference evidence="4" key="1">
    <citation type="submission" date="2025-08" db="UniProtKB">
        <authorList>
            <consortium name="RefSeq"/>
        </authorList>
    </citation>
    <scope>IDENTIFICATION</scope>
    <source>
        <tissue evidence="4">Muscle</tissue>
    </source>
</reference>
<evidence type="ECO:0000259" key="2">
    <source>
        <dbReference type="PROSITE" id="PS51352"/>
    </source>
</evidence>
<keyword evidence="1" id="KW-0812">Transmembrane</keyword>
<feature type="domain" description="Thioredoxin" evidence="2">
    <location>
        <begin position="940"/>
        <end position="1105"/>
    </location>
</feature>
<dbReference type="SUPFAM" id="SSF52833">
    <property type="entry name" value="Thioredoxin-like"/>
    <property type="match status" value="17"/>
</dbReference>
<dbReference type="InterPro" id="IPR036249">
    <property type="entry name" value="Thioredoxin-like_sf"/>
</dbReference>
<dbReference type="GeneID" id="106457322"/>
<dbReference type="RefSeq" id="XP_022238899.1">
    <property type="nucleotide sequence ID" value="XM_022383191.1"/>
</dbReference>
<feature type="domain" description="Thioredoxin" evidence="2">
    <location>
        <begin position="1722"/>
        <end position="1869"/>
    </location>
</feature>
<dbReference type="CDD" id="cd02947">
    <property type="entry name" value="TRX_family"/>
    <property type="match status" value="1"/>
</dbReference>
<dbReference type="PANTHER" id="PTHR19991:SF3">
    <property type="entry name" value="LETHAL (2) 01289, ISOFORM F"/>
    <property type="match status" value="1"/>
</dbReference>
<sequence>MDEDAVLKWLTDLDSMELPDEIEEVNPVLLQKIIDETDYVAVLFYKKGCKKCDTVLQELENIDDDADQQGIAFVKIADEGLSSEYNLVDLPALVYYRKRIPLLYDGDLHNEEDVLSWLVEFRDLGEEEDVIEDVSAKTLDSLIEKSPFLAVLFYDGDSKKSKKILQELEDIDDDTDKEGIPFVKIDDDKVAAEYGIDHLPTLVYFEDKIPNFYEGDLTKEEEVLKWLIKQKSSDEIEDITDEVLDKLVKKNDLLAVLFYDKESKKSTRVLTELENIDDDTDRHNIPFVKLDDEEKASQYGVKNLPTLVAFQSQEPIVYEGDLHNEEKVLDWLLELKGSDGDDDDDDEESVIEDVSSKALDSLIEKSPNLAVLFYDKDSKKSKKILAELENIDDDTDRHGIPFVKIDDDRMAAEYGIDDLPTLVYFEDKIPNFYQGDLSKEEEVLKWLVKQLTSDEIEDITDEVLDKLIEKSPFLAVLFYDKDSKKSLKVIQELENIDDDTDEHGIPFVKIDDDKTAAEFGIEDLPALVYFESKVPNFYQGDLTNEEKVLEWLIKQKTSDEIEDVTDKVLEQMIDSSKYLAVLFYDRESKKSMKVLEELENIDDDTDKHGIPFVKIDDDESAAEFGIEDLPALVYFENKVPNFYQGDLTKEEEVLDWLVHQKNSDEIEDVTDKVLEQMIKNSKILAVLFYDKDDENSLEVIQELENIDDEADSHGLAFIKIDDDEVAKEYGIDDELPVLVYFENEIPSVYQGDLKKEEEVLDWLLRQISSDEIEEVTDKMLDNLIDKHQYIAALFYDSKSKRSEKILKELENIDDEAEENGIVFVKTDDAEATERYGIEELPTLVFFDNEIPNIYYGDLTNEEKVLEWLIEQKTSEEIEDVTEQMLDHLIAESEFLAVLFYDKESVKSELILKELENIDDDTDKHGIPFVKIDDDSMAKEYGIDDELPVLVYFENKVPSVYEGDLTNEEKVLEWLIKQKEEDTIEEVTEEILEDLIQDHPYVLVFFAPETCKECEAILHELENIDDDTDDHGILLVTTEDTTLAKKEVGITKFPSLVLFRNGVPVVYKGKLKDEDNVLKWVTSEDVLDDPEKIEEINLKMLEKMLDTSNFVAVLFYKDHCNECDKVLTELENIDDEAEQNDIDFVKVSDPVIAKQYNILSFPTLVFFRNKFPQFYEGNLKNEEDVLQWLIDNKDVEEEVIEHVDRRMLEMLLDDVENLAVYFYEDDCADCEAILQELENIDDDTDRHGIHFVKTGDVTLAKELGVTEFPSLVYFEDKIPSIYSGDLRDEEKVLEWLIKQKNEDTIENINREMLFKLIEEQDYLAVYFYLEDHKESQEILKHLEEIDDDCSDYEVQLVKMKDNLMAKKYHIRNPPGLIFFRHGKDIKYPGDLYDEEEVLEWLTNPENMELSDAIEKVNRRMFERVLSRSDVAVFFYTKSKCKTCDKVLEELEKIDDEADTAEIHFVKIDDPNFAKKFGVFALPAVVFFKQNEKEPVIYAGDLKNGERILEWLLLQKDPSSEMIEEVDGEELQQMIEKAESLAVYFYDKQLCEGCEDGSLDKPDCTECEDTLVELENIDDDTDRHGIQFVKTSDVRIAREFGVKNFPALVYFESQIPSVYEGDLTAEEEVLQWLILQKAEDTIETVNRDMLENLIEEKQYLAVFFYKQHCRACDQALEELENIDDDTDLFGIQMVKICDTGLAKRYGIKTYPALVYFRNGNPLVFDGDMKNEEMVLEWLTDDENRELVDEIEAVNARMLDKLIEDSPFLAVFFYENDCDECQRALQELENIDDEADLFGIDFVKINDAEAAAKWNILHIPTLAYFRKKVPLFYDGDLQDEDRILQWLTSQDVFEIKDEIEEVNRKMLEKLLEENDFVAVYFYDSNCIKCDEVLEELETIDDETDELDIMFVKIKDPRYARKYGITNLPALVYFRRKFPSIFRGDLMDENQVLDWLQKNRYRHPELNLFMYALGAITTAFILYTLFLMFCFRGNKDKRD</sequence>
<keyword evidence="3" id="KW-1185">Reference proteome</keyword>
<evidence type="ECO:0000313" key="4">
    <source>
        <dbReference type="RefSeq" id="XP_022238899.1"/>
    </source>
</evidence>
<accession>A0ABM1S5J4</accession>
<organism evidence="3 4">
    <name type="scientific">Limulus polyphemus</name>
    <name type="common">Atlantic horseshoe crab</name>
    <dbReference type="NCBI Taxonomy" id="6850"/>
    <lineage>
        <taxon>Eukaryota</taxon>
        <taxon>Metazoa</taxon>
        <taxon>Ecdysozoa</taxon>
        <taxon>Arthropoda</taxon>
        <taxon>Chelicerata</taxon>
        <taxon>Merostomata</taxon>
        <taxon>Xiphosura</taxon>
        <taxon>Limulidae</taxon>
        <taxon>Limulus</taxon>
    </lineage>
</organism>